<evidence type="ECO:0000313" key="3">
    <source>
        <dbReference type="EMBL" id="WQD80315.1"/>
    </source>
</evidence>
<feature type="compositionally biased region" description="Low complexity" evidence="1">
    <location>
        <begin position="54"/>
        <end position="67"/>
    </location>
</feature>
<dbReference type="PANTHER" id="PTHR37422">
    <property type="entry name" value="TEICHURONIC ACID BIOSYNTHESIS PROTEIN TUAE"/>
    <property type="match status" value="1"/>
</dbReference>
<evidence type="ECO:0000256" key="2">
    <source>
        <dbReference type="SAM" id="Phobius"/>
    </source>
</evidence>
<feature type="transmembrane region" description="Helical" evidence="2">
    <location>
        <begin position="77"/>
        <end position="94"/>
    </location>
</feature>
<feature type="transmembrane region" description="Helical" evidence="2">
    <location>
        <begin position="183"/>
        <end position="201"/>
    </location>
</feature>
<evidence type="ECO:0008006" key="5">
    <source>
        <dbReference type="Google" id="ProtNLM"/>
    </source>
</evidence>
<keyword evidence="2" id="KW-0472">Membrane</keyword>
<feature type="region of interest" description="Disordered" evidence="1">
    <location>
        <begin position="37"/>
        <end position="67"/>
    </location>
</feature>
<feature type="region of interest" description="Disordered" evidence="1">
    <location>
        <begin position="579"/>
        <end position="602"/>
    </location>
</feature>
<dbReference type="Proteomes" id="UP001325479">
    <property type="component" value="Chromosome"/>
</dbReference>
<feature type="transmembrane region" description="Helical" evidence="2">
    <location>
        <begin position="238"/>
        <end position="259"/>
    </location>
</feature>
<organism evidence="3 4">
    <name type="scientific">Paraburkholderia kururiensis</name>
    <dbReference type="NCBI Taxonomy" id="984307"/>
    <lineage>
        <taxon>Bacteria</taxon>
        <taxon>Pseudomonadati</taxon>
        <taxon>Pseudomonadota</taxon>
        <taxon>Betaproteobacteria</taxon>
        <taxon>Burkholderiales</taxon>
        <taxon>Burkholderiaceae</taxon>
        <taxon>Paraburkholderia</taxon>
    </lineage>
</organism>
<reference evidence="3 4" key="1">
    <citation type="submission" date="2023-12" db="EMBL/GenBank/DDBJ databases">
        <title>Genome sequencing and assembly of bacterial species from a model synthetic community.</title>
        <authorList>
            <person name="Hogle S.L."/>
        </authorList>
    </citation>
    <scope>NUCLEOTIDE SEQUENCE [LARGE SCALE GENOMIC DNA]</scope>
    <source>
        <strain evidence="3 4">HAMBI 2494</strain>
    </source>
</reference>
<feature type="transmembrane region" description="Helical" evidence="2">
    <location>
        <begin position="317"/>
        <end position="344"/>
    </location>
</feature>
<dbReference type="PANTHER" id="PTHR37422:SF23">
    <property type="entry name" value="TEICHURONIC ACID BIOSYNTHESIS PROTEIN TUAE"/>
    <property type="match status" value="1"/>
</dbReference>
<sequence>MSTAMAPMPGPRPGLRAVVQAAAGSLRGRQAGGLGSALDGALDGGPSGEPEGLRPQASATAPAGAARAVSRTARERHPLRLPLALFGITLLLIVLHQGRLVELVYPVGAFAIALRFYRRSPAHYLGFVCWLFFLSPEVRRLADFVNGSFNPKSPVMIAPLVAVALSGFSLLSNLRVLGERRAMPLVLVVLGLFYAYIVGVVRAGPAAATFTVVNWAFPVLVAFRLLVTWRDYPLYRDVLLKTFTWGGFAIGLYGVIQFVSPPPWDAFWLLASQMESEGHPVPFGMRVSSTMNSSGPYAQTIMSILLMSLAARGRLKVATAFVGVPSLMFTAVRSAWGGFALGLVYPLAMLDGKSRMRLVGALLGFALLGAPALMIDEISAPIMQRFDSIQNIGDDNSYQVRAEFYRSFLSVALTDISGQGLGTTGLGTKLSADDNDGAQANVVFDSGLMEVPYVMGWPGTLLYVTGVVMLLWRAFWASLARGRDRFAISAVGVALAMLGMMVFVNTLTGLPGLFFFVGVLLPAIAQRHAREMQWLRRRRALAAACSGAGTVLPQARAGTAVAVPVGAAAGFAATGVARADASGGRPGAFRGGPGPLNARSEP</sequence>
<dbReference type="InterPro" id="IPR051533">
    <property type="entry name" value="WaaL-like"/>
</dbReference>
<feature type="transmembrane region" description="Helical" evidence="2">
    <location>
        <begin position="154"/>
        <end position="171"/>
    </location>
</feature>
<protein>
    <recommendedName>
        <fullName evidence="5">Transmembrane protein</fullName>
    </recommendedName>
</protein>
<feature type="compositionally biased region" description="Gly residues" evidence="1">
    <location>
        <begin position="584"/>
        <end position="594"/>
    </location>
</feature>
<keyword evidence="2" id="KW-1133">Transmembrane helix</keyword>
<feature type="transmembrane region" description="Helical" evidence="2">
    <location>
        <begin position="356"/>
        <end position="375"/>
    </location>
</feature>
<feature type="transmembrane region" description="Helical" evidence="2">
    <location>
        <begin position="454"/>
        <end position="474"/>
    </location>
</feature>
<evidence type="ECO:0000313" key="4">
    <source>
        <dbReference type="Proteomes" id="UP001325479"/>
    </source>
</evidence>
<keyword evidence="4" id="KW-1185">Reference proteome</keyword>
<dbReference type="RefSeq" id="WP_157977901.1">
    <property type="nucleotide sequence ID" value="NZ_CP139965.1"/>
</dbReference>
<feature type="transmembrane region" description="Helical" evidence="2">
    <location>
        <begin position="486"/>
        <end position="504"/>
    </location>
</feature>
<evidence type="ECO:0000256" key="1">
    <source>
        <dbReference type="SAM" id="MobiDB-lite"/>
    </source>
</evidence>
<proteinExistence type="predicted"/>
<accession>A0ABZ0WSF3</accession>
<keyword evidence="2" id="KW-0812">Transmembrane</keyword>
<feature type="transmembrane region" description="Helical" evidence="2">
    <location>
        <begin position="207"/>
        <end position="226"/>
    </location>
</feature>
<name>A0ABZ0WSF3_9BURK</name>
<dbReference type="EMBL" id="CP139965">
    <property type="protein sequence ID" value="WQD80315.1"/>
    <property type="molecule type" value="Genomic_DNA"/>
</dbReference>
<gene>
    <name evidence="3" type="ORF">U0042_11880</name>
</gene>